<accession>B3MR41</accession>
<dbReference type="Proteomes" id="UP000007801">
    <property type="component" value="Unassembled WGS sequence"/>
</dbReference>
<sequence>MYVPSSVPSVCTTGRAASSATVRRQDRIKLDRFKQYLERLKRSVSLIDNRSPRIPSKQLAGFDALPRTARTFLDRTNQNVQMLLNLSRIKRSFGTIGMDSGPSIASRSAMSQMQRRVEEVERENLQLGRRLLNIQQQQRMDWDRHVPSSTSQAAEYGSRIFSNQHCNMDRSAKPLLSLPDLSKIIDKYVGWDLTMPSDSYELTRLLRPRISLHFGMIDGRPLGQVVVQLYTEAAPLVVLQFVRTCLDHRSHEFSVRRIFPNLWMEGYLLMAANNDPPHPDDPPLLSNPMEFDSRVVSHAQHGFVLSCAKEYCVHGFPGAAVNFSISFKPLRVARGLRVGFGRVVRGDKVIECMQTQGTKNGKIIKPLVITHCDVL</sequence>
<evidence type="ECO:0000259" key="2">
    <source>
        <dbReference type="PROSITE" id="PS50072"/>
    </source>
</evidence>
<feature type="coiled-coil region" evidence="1">
    <location>
        <begin position="110"/>
        <end position="137"/>
    </location>
</feature>
<dbReference type="GeneID" id="6503893"/>
<dbReference type="AlphaFoldDB" id="B3MR41"/>
<dbReference type="InterPro" id="IPR029000">
    <property type="entry name" value="Cyclophilin-like_dom_sf"/>
</dbReference>
<dbReference type="Gene3D" id="2.40.100.10">
    <property type="entry name" value="Cyclophilin-like"/>
    <property type="match status" value="1"/>
</dbReference>
<proteinExistence type="predicted"/>
<dbReference type="FunCoup" id="B3MR41">
    <property type="interactions" value="1"/>
</dbReference>
<keyword evidence="1" id="KW-0175">Coiled coil</keyword>
<evidence type="ECO:0000313" key="4">
    <source>
        <dbReference type="Proteomes" id="UP000007801"/>
    </source>
</evidence>
<dbReference type="OrthoDB" id="193499at2759"/>
<keyword evidence="4" id="KW-1185">Reference proteome</keyword>
<keyword evidence="3" id="KW-0413">Isomerase</keyword>
<dbReference type="SMR" id="B3MR41"/>
<dbReference type="eggNOG" id="KOG0865">
    <property type="taxonomic scope" value="Eukaryota"/>
</dbReference>
<dbReference type="EMBL" id="CH902622">
    <property type="protein sequence ID" value="EDV34246.1"/>
    <property type="molecule type" value="Genomic_DNA"/>
</dbReference>
<dbReference type="PROSITE" id="PS50072">
    <property type="entry name" value="CSA_PPIASE_2"/>
    <property type="match status" value="1"/>
</dbReference>
<name>B3MR41_DROAN</name>
<dbReference type="PhylomeDB" id="B3MR41"/>
<dbReference type="InParanoid" id="B3MR41"/>
<gene>
    <name evidence="3" type="primary">Dana\GF21208</name>
    <name evidence="3" type="synonym">dana_GLEANR_4427</name>
    <name evidence="3" type="ORF">GF21208</name>
</gene>
<feature type="domain" description="PPIase cyclophilin-type" evidence="2">
    <location>
        <begin position="217"/>
        <end position="374"/>
    </location>
</feature>
<dbReference type="KEGG" id="dan:6503893"/>
<evidence type="ECO:0000256" key="1">
    <source>
        <dbReference type="SAM" id="Coils"/>
    </source>
</evidence>
<evidence type="ECO:0000313" key="3">
    <source>
        <dbReference type="EMBL" id="EDV34246.1"/>
    </source>
</evidence>
<dbReference type="InterPro" id="IPR002130">
    <property type="entry name" value="Cyclophilin-type_PPIase_dom"/>
</dbReference>
<protein>
    <recommendedName>
        <fullName evidence="2">PPIase cyclophilin-type domain-containing protein</fullName>
    </recommendedName>
</protein>
<dbReference type="STRING" id="7217.B3MR41"/>
<dbReference type="Pfam" id="PF00160">
    <property type="entry name" value="Pro_isomerase"/>
    <property type="match status" value="1"/>
</dbReference>
<reference evidence="3 4" key="1">
    <citation type="journal article" date="2007" name="Nature">
        <title>Evolution of genes and genomes on the Drosophila phylogeny.</title>
        <authorList>
            <consortium name="Drosophila 12 Genomes Consortium"/>
            <person name="Clark A.G."/>
            <person name="Eisen M.B."/>
            <person name="Smith D.R."/>
            <person name="Bergman C.M."/>
            <person name="Oliver B."/>
            <person name="Markow T.A."/>
            <person name="Kaufman T.C."/>
            <person name="Kellis M."/>
            <person name="Gelbart W."/>
            <person name="Iyer V.N."/>
            <person name="Pollard D.A."/>
            <person name="Sackton T.B."/>
            <person name="Larracuente A.M."/>
            <person name="Singh N.D."/>
            <person name="Abad J.P."/>
            <person name="Abt D.N."/>
            <person name="Adryan B."/>
            <person name="Aguade M."/>
            <person name="Akashi H."/>
            <person name="Anderson W.W."/>
            <person name="Aquadro C.F."/>
            <person name="Ardell D.H."/>
            <person name="Arguello R."/>
            <person name="Artieri C.G."/>
            <person name="Barbash D.A."/>
            <person name="Barker D."/>
            <person name="Barsanti P."/>
            <person name="Batterham P."/>
            <person name="Batzoglou S."/>
            <person name="Begun D."/>
            <person name="Bhutkar A."/>
            <person name="Blanco E."/>
            <person name="Bosak S.A."/>
            <person name="Bradley R.K."/>
            <person name="Brand A.D."/>
            <person name="Brent M.R."/>
            <person name="Brooks A.N."/>
            <person name="Brown R.H."/>
            <person name="Butlin R.K."/>
            <person name="Caggese C."/>
            <person name="Calvi B.R."/>
            <person name="Bernardo de Carvalho A."/>
            <person name="Caspi A."/>
            <person name="Castrezana S."/>
            <person name="Celniker S.E."/>
            <person name="Chang J.L."/>
            <person name="Chapple C."/>
            <person name="Chatterji S."/>
            <person name="Chinwalla A."/>
            <person name="Civetta A."/>
            <person name="Clifton S.W."/>
            <person name="Comeron J.M."/>
            <person name="Costello J.C."/>
            <person name="Coyne J.A."/>
            <person name="Daub J."/>
            <person name="David R.G."/>
            <person name="Delcher A.L."/>
            <person name="Delehaunty K."/>
            <person name="Do C.B."/>
            <person name="Ebling H."/>
            <person name="Edwards K."/>
            <person name="Eickbush T."/>
            <person name="Evans J.D."/>
            <person name="Filipski A."/>
            <person name="Findeiss S."/>
            <person name="Freyhult E."/>
            <person name="Fulton L."/>
            <person name="Fulton R."/>
            <person name="Garcia A.C."/>
            <person name="Gardiner A."/>
            <person name="Garfield D.A."/>
            <person name="Garvin B.E."/>
            <person name="Gibson G."/>
            <person name="Gilbert D."/>
            <person name="Gnerre S."/>
            <person name="Godfrey J."/>
            <person name="Good R."/>
            <person name="Gotea V."/>
            <person name="Gravely B."/>
            <person name="Greenberg A.J."/>
            <person name="Griffiths-Jones S."/>
            <person name="Gross S."/>
            <person name="Guigo R."/>
            <person name="Gustafson E.A."/>
            <person name="Haerty W."/>
            <person name="Hahn M.W."/>
            <person name="Halligan D.L."/>
            <person name="Halpern A.L."/>
            <person name="Halter G.M."/>
            <person name="Han M.V."/>
            <person name="Heger A."/>
            <person name="Hillier L."/>
            <person name="Hinrichs A.S."/>
            <person name="Holmes I."/>
            <person name="Hoskins R.A."/>
            <person name="Hubisz M.J."/>
            <person name="Hultmark D."/>
            <person name="Huntley M.A."/>
            <person name="Jaffe D.B."/>
            <person name="Jagadeeshan S."/>
            <person name="Jeck W.R."/>
            <person name="Johnson J."/>
            <person name="Jones C.D."/>
            <person name="Jordan W.C."/>
            <person name="Karpen G.H."/>
            <person name="Kataoka E."/>
            <person name="Keightley P.D."/>
            <person name="Kheradpour P."/>
            <person name="Kirkness E.F."/>
            <person name="Koerich L.B."/>
            <person name="Kristiansen K."/>
            <person name="Kudrna D."/>
            <person name="Kulathinal R.J."/>
            <person name="Kumar S."/>
            <person name="Kwok R."/>
            <person name="Lander E."/>
            <person name="Langley C.H."/>
            <person name="Lapoint R."/>
            <person name="Lazzaro B.P."/>
            <person name="Lee S.J."/>
            <person name="Levesque L."/>
            <person name="Li R."/>
            <person name="Lin C.F."/>
            <person name="Lin M.F."/>
            <person name="Lindblad-Toh K."/>
            <person name="Llopart A."/>
            <person name="Long M."/>
            <person name="Low L."/>
            <person name="Lozovsky E."/>
            <person name="Lu J."/>
            <person name="Luo M."/>
            <person name="Machado C.A."/>
            <person name="Makalowski W."/>
            <person name="Marzo M."/>
            <person name="Matsuda M."/>
            <person name="Matzkin L."/>
            <person name="McAllister B."/>
            <person name="McBride C.S."/>
            <person name="McKernan B."/>
            <person name="McKernan K."/>
            <person name="Mendez-Lago M."/>
            <person name="Minx P."/>
            <person name="Mollenhauer M.U."/>
            <person name="Montooth K."/>
            <person name="Mount S.M."/>
            <person name="Mu X."/>
            <person name="Myers E."/>
            <person name="Negre B."/>
            <person name="Newfeld S."/>
            <person name="Nielsen R."/>
            <person name="Noor M.A."/>
            <person name="O'Grady P."/>
            <person name="Pachter L."/>
            <person name="Papaceit M."/>
            <person name="Parisi M.J."/>
            <person name="Parisi M."/>
            <person name="Parts L."/>
            <person name="Pedersen J.S."/>
            <person name="Pesole G."/>
            <person name="Phillippy A.M."/>
            <person name="Ponting C.P."/>
            <person name="Pop M."/>
            <person name="Porcelli D."/>
            <person name="Powell J.R."/>
            <person name="Prohaska S."/>
            <person name="Pruitt K."/>
            <person name="Puig M."/>
            <person name="Quesneville H."/>
            <person name="Ram K.R."/>
            <person name="Rand D."/>
            <person name="Rasmussen M.D."/>
            <person name="Reed L.K."/>
            <person name="Reenan R."/>
            <person name="Reily A."/>
            <person name="Remington K.A."/>
            <person name="Rieger T.T."/>
            <person name="Ritchie M.G."/>
            <person name="Robin C."/>
            <person name="Rogers Y.H."/>
            <person name="Rohde C."/>
            <person name="Rozas J."/>
            <person name="Rubenfield M.J."/>
            <person name="Ruiz A."/>
            <person name="Russo S."/>
            <person name="Salzberg S.L."/>
            <person name="Sanchez-Gracia A."/>
            <person name="Saranga D.J."/>
            <person name="Sato H."/>
            <person name="Schaeffer S.W."/>
            <person name="Schatz M.C."/>
            <person name="Schlenke T."/>
            <person name="Schwartz R."/>
            <person name="Segarra C."/>
            <person name="Singh R.S."/>
            <person name="Sirot L."/>
            <person name="Sirota M."/>
            <person name="Sisneros N.B."/>
            <person name="Smith C.D."/>
            <person name="Smith T.F."/>
            <person name="Spieth J."/>
            <person name="Stage D.E."/>
            <person name="Stark A."/>
            <person name="Stephan W."/>
            <person name="Strausberg R.L."/>
            <person name="Strempel S."/>
            <person name="Sturgill D."/>
            <person name="Sutton G."/>
            <person name="Sutton G.G."/>
            <person name="Tao W."/>
            <person name="Teichmann S."/>
            <person name="Tobari Y.N."/>
            <person name="Tomimura Y."/>
            <person name="Tsolas J.M."/>
            <person name="Valente V.L."/>
            <person name="Venter E."/>
            <person name="Venter J.C."/>
            <person name="Vicario S."/>
            <person name="Vieira F.G."/>
            <person name="Vilella A.J."/>
            <person name="Villasante A."/>
            <person name="Walenz B."/>
            <person name="Wang J."/>
            <person name="Wasserman M."/>
            <person name="Watts T."/>
            <person name="Wilson D."/>
            <person name="Wilson R.K."/>
            <person name="Wing R.A."/>
            <person name="Wolfner M.F."/>
            <person name="Wong A."/>
            <person name="Wong G.K."/>
            <person name="Wu C.I."/>
            <person name="Wu G."/>
            <person name="Yamamoto D."/>
            <person name="Yang H.P."/>
            <person name="Yang S.P."/>
            <person name="Yorke J.A."/>
            <person name="Yoshida K."/>
            <person name="Zdobnov E."/>
            <person name="Zhang P."/>
            <person name="Zhang Y."/>
            <person name="Zimin A.V."/>
            <person name="Baldwin J."/>
            <person name="Abdouelleil A."/>
            <person name="Abdulkadir J."/>
            <person name="Abebe A."/>
            <person name="Abera B."/>
            <person name="Abreu J."/>
            <person name="Acer S.C."/>
            <person name="Aftuck L."/>
            <person name="Alexander A."/>
            <person name="An P."/>
            <person name="Anderson E."/>
            <person name="Anderson S."/>
            <person name="Arachi H."/>
            <person name="Azer M."/>
            <person name="Bachantsang P."/>
            <person name="Barry A."/>
            <person name="Bayul T."/>
            <person name="Berlin A."/>
            <person name="Bessette D."/>
            <person name="Bloom T."/>
            <person name="Blye J."/>
            <person name="Boguslavskiy L."/>
            <person name="Bonnet C."/>
            <person name="Boukhgalter B."/>
            <person name="Bourzgui I."/>
            <person name="Brown A."/>
            <person name="Cahill P."/>
            <person name="Channer S."/>
            <person name="Cheshatsang Y."/>
            <person name="Chuda L."/>
            <person name="Citroen M."/>
            <person name="Collymore A."/>
            <person name="Cooke P."/>
            <person name="Costello M."/>
            <person name="D'Aco K."/>
            <person name="Daza R."/>
            <person name="De Haan G."/>
            <person name="DeGray S."/>
            <person name="DeMaso C."/>
            <person name="Dhargay N."/>
            <person name="Dooley K."/>
            <person name="Dooley E."/>
            <person name="Doricent M."/>
            <person name="Dorje P."/>
            <person name="Dorjee K."/>
            <person name="Dupes A."/>
            <person name="Elong R."/>
            <person name="Falk J."/>
            <person name="Farina A."/>
            <person name="Faro S."/>
            <person name="Ferguson D."/>
            <person name="Fisher S."/>
            <person name="Foley C.D."/>
            <person name="Franke A."/>
            <person name="Friedrich D."/>
            <person name="Gadbois L."/>
            <person name="Gearin G."/>
            <person name="Gearin C.R."/>
            <person name="Giannoukos G."/>
            <person name="Goode T."/>
            <person name="Graham J."/>
            <person name="Grandbois E."/>
            <person name="Grewal S."/>
            <person name="Gyaltsen K."/>
            <person name="Hafez N."/>
            <person name="Hagos B."/>
            <person name="Hall J."/>
            <person name="Henson C."/>
            <person name="Hollinger A."/>
            <person name="Honan T."/>
            <person name="Huard M.D."/>
            <person name="Hughes L."/>
            <person name="Hurhula B."/>
            <person name="Husby M.E."/>
            <person name="Kamat A."/>
            <person name="Kanga B."/>
            <person name="Kashin S."/>
            <person name="Khazanovich D."/>
            <person name="Kisner P."/>
            <person name="Lance K."/>
            <person name="Lara M."/>
            <person name="Lee W."/>
            <person name="Lennon N."/>
            <person name="Letendre F."/>
            <person name="LeVine R."/>
            <person name="Lipovsky A."/>
            <person name="Liu X."/>
            <person name="Liu J."/>
            <person name="Liu S."/>
            <person name="Lokyitsang T."/>
            <person name="Lokyitsang Y."/>
            <person name="Lubonja R."/>
            <person name="Lui A."/>
            <person name="MacDonald P."/>
            <person name="Magnisalis V."/>
            <person name="Maru K."/>
            <person name="Matthews C."/>
            <person name="McCusker W."/>
            <person name="McDonough S."/>
            <person name="Mehta T."/>
            <person name="Meldrim J."/>
            <person name="Meneus L."/>
            <person name="Mihai O."/>
            <person name="Mihalev A."/>
            <person name="Mihova T."/>
            <person name="Mittelman R."/>
            <person name="Mlenga V."/>
            <person name="Montmayeur A."/>
            <person name="Mulrain L."/>
            <person name="Navidi A."/>
            <person name="Naylor J."/>
            <person name="Negash T."/>
            <person name="Nguyen T."/>
            <person name="Nguyen N."/>
            <person name="Nicol R."/>
            <person name="Norbu C."/>
            <person name="Norbu N."/>
            <person name="Novod N."/>
            <person name="O'Neill B."/>
            <person name="Osman S."/>
            <person name="Markiewicz E."/>
            <person name="Oyono O.L."/>
            <person name="Patti C."/>
            <person name="Phunkhang P."/>
            <person name="Pierre F."/>
            <person name="Priest M."/>
            <person name="Raghuraman S."/>
            <person name="Rege F."/>
            <person name="Reyes R."/>
            <person name="Rise C."/>
            <person name="Rogov P."/>
            <person name="Ross K."/>
            <person name="Ryan E."/>
            <person name="Settipalli S."/>
            <person name="Shea T."/>
            <person name="Sherpa N."/>
            <person name="Shi L."/>
            <person name="Shih D."/>
            <person name="Sparrow T."/>
            <person name="Spaulding J."/>
            <person name="Stalker J."/>
            <person name="Stange-Thomann N."/>
            <person name="Stavropoulos S."/>
            <person name="Stone C."/>
            <person name="Strader C."/>
            <person name="Tesfaye S."/>
            <person name="Thomson T."/>
            <person name="Thoulutsang Y."/>
            <person name="Thoulutsang D."/>
            <person name="Topham K."/>
            <person name="Topping I."/>
            <person name="Tsamla T."/>
            <person name="Vassiliev H."/>
            <person name="Vo A."/>
            <person name="Wangchuk T."/>
            <person name="Wangdi T."/>
            <person name="Weiand M."/>
            <person name="Wilkinson J."/>
            <person name="Wilson A."/>
            <person name="Yadav S."/>
            <person name="Young G."/>
            <person name="Yu Q."/>
            <person name="Zembek L."/>
            <person name="Zhong D."/>
            <person name="Zimmer A."/>
            <person name="Zwirko Z."/>
            <person name="Jaffe D.B."/>
            <person name="Alvarez P."/>
            <person name="Brockman W."/>
            <person name="Butler J."/>
            <person name="Chin C."/>
            <person name="Gnerre S."/>
            <person name="Grabherr M."/>
            <person name="Kleber M."/>
            <person name="Mauceli E."/>
            <person name="MacCallum I."/>
        </authorList>
    </citation>
    <scope>NUCLEOTIDE SEQUENCE [LARGE SCALE GENOMIC DNA]</scope>
    <source>
        <strain evidence="4">Tucson 14024-0371.13</strain>
    </source>
</reference>
<dbReference type="OMA" id="AHGTKNG"/>
<organism evidence="3 4">
    <name type="scientific">Drosophila ananassae</name>
    <name type="common">Fruit fly</name>
    <dbReference type="NCBI Taxonomy" id="7217"/>
    <lineage>
        <taxon>Eukaryota</taxon>
        <taxon>Metazoa</taxon>
        <taxon>Ecdysozoa</taxon>
        <taxon>Arthropoda</taxon>
        <taxon>Hexapoda</taxon>
        <taxon>Insecta</taxon>
        <taxon>Pterygota</taxon>
        <taxon>Neoptera</taxon>
        <taxon>Endopterygota</taxon>
        <taxon>Diptera</taxon>
        <taxon>Brachycera</taxon>
        <taxon>Muscomorpha</taxon>
        <taxon>Ephydroidea</taxon>
        <taxon>Drosophilidae</taxon>
        <taxon>Drosophila</taxon>
        <taxon>Sophophora</taxon>
    </lineage>
</organism>
<dbReference type="SUPFAM" id="SSF50891">
    <property type="entry name" value="Cyclophilin-like"/>
    <property type="match status" value="1"/>
</dbReference>
<dbReference type="GO" id="GO:0003755">
    <property type="term" value="F:peptidyl-prolyl cis-trans isomerase activity"/>
    <property type="evidence" value="ECO:0007669"/>
    <property type="project" value="InterPro"/>
</dbReference>
<dbReference type="HOGENOM" id="CLU_750674_0_0_1"/>